<dbReference type="Proteomes" id="UP001152797">
    <property type="component" value="Unassembled WGS sequence"/>
</dbReference>
<dbReference type="Gene3D" id="3.60.10.10">
    <property type="entry name" value="Endonuclease/exonuclease/phosphatase"/>
    <property type="match status" value="1"/>
</dbReference>
<evidence type="ECO:0000259" key="2">
    <source>
        <dbReference type="SMART" id="SM00355"/>
    </source>
</evidence>
<reference evidence="3" key="1">
    <citation type="submission" date="2022-10" db="EMBL/GenBank/DDBJ databases">
        <authorList>
            <person name="Chen Y."/>
            <person name="Dougan E. K."/>
            <person name="Chan C."/>
            <person name="Rhodes N."/>
            <person name="Thang M."/>
        </authorList>
    </citation>
    <scope>NUCLEOTIDE SEQUENCE</scope>
</reference>
<gene>
    <name evidence="3" type="ORF">C1SCF055_LOCUS42827</name>
</gene>
<keyword evidence="6" id="KW-1185">Reference proteome</keyword>
<evidence type="ECO:0000256" key="1">
    <source>
        <dbReference type="SAM" id="MobiDB-lite"/>
    </source>
</evidence>
<protein>
    <submittedName>
        <fullName evidence="5">Adenylyltransferase and sulfurtransferase MOCS3</fullName>
    </submittedName>
</protein>
<keyword evidence="5" id="KW-0548">Nucleotidyltransferase</keyword>
<dbReference type="InterPro" id="IPR013087">
    <property type="entry name" value="Znf_C2H2_type"/>
</dbReference>
<name>A0A9P1M485_9DINO</name>
<feature type="domain" description="C2H2-type" evidence="2">
    <location>
        <begin position="1288"/>
        <end position="1310"/>
    </location>
</feature>
<feature type="domain" description="C2H2-type" evidence="2">
    <location>
        <begin position="1197"/>
        <end position="1227"/>
    </location>
</feature>
<proteinExistence type="predicted"/>
<keyword evidence="5" id="KW-0808">Transferase</keyword>
<sequence length="1481" mass="165072">MTGPARQKADDAVREACYRRSKGKPKAQRKHPIAKPCNPDVGCPSHADDKPHPQLPPPSTFDSLPMWRVGTYNAMSMVRMGRWDVLSREMQTVDVVGVQGLCSRAEQDFPCSYFRSSQHHVFQWGYGSGVFSNKSCGVALMLKHQKFRLHHIRQIYSPPDCLAGRAGALRLKGARADFLLVVGYVPVEPSNQAQRRGVHALFSWLDRLLSDAPVRTVPVLLLDANGRTGLHRAGPGPWQVLPGNDAAVGAWGAEVENYNGSKLHEFMLQHHLAATNTHDRHGCGKTFHGAHHASRIDYVLVPAGLLPHVCKVRVWYRSAFRLQLVDSPALRDHCPVVADFRYEIHFDHKVSEQRWDFSKLAAAIQGSDCKTQFLQEAERGLQQVQLQQNGTAPHTVAAAWRQLNNVVCSTAQKHFQLAPPGRARKPADTVHAAEQALAARLRYRDAVQSSQHSPRDLLPQRFYWRVWMAHVRFVQLQRQAKRLCRQDKRARRSELVEQLASAARRSDLALQWKLAYQLAGGSHGPKKRRYNMPQRFRPTASEWVEELVQSGPAGGCSARTLNAFSTSEVVSGMDVGTATLGSFADYNGSPMSIPPVQVEVHAETLANEDFAGLCASVRSLRRGRSVPEWSAPAEVWRLLLFPAEHLSQGHTLPPGTHGSCEGLLRTLLYLVRRNQEVPWLWNLSSPVELDKSNGKRGCAGKRLIHKLDPIGKSFFHMLWTRQGDVARHYACGFLRHRRREQAILQQRCLNWKLQKTGQSRVSVLYDVKNAFPSPSHASLDLAVCSNCRPADANLLCLRHRAAFILVRDPFKPEFTVVQIGCGNLQGDRVAPSQFLAVYHPPLDEWNDRCRRMEHGGQFVLRDPVSGLQVDTALSTFADDVARTHVVPRIADFSPTMQTLDSHFDACLGRLHMGQNHDKKELLVRLMGKGAQLAMQRIYHGHIQVRGRCQRVCKYLGSLLHHSGATSPEVSNRIAVAKRNWAIMRKFWFTRGVAASQRRLVFLAMVVSPLYSGIETLQTHDGDNVRLGRVLAALARKFCQGRACLKPHEDAHGHHRSLSNSAVFELLQIFPPAWERRARRLLWWQSIARHPGDNVSLLATVFGQYGWENGPPIGVDGRVTALANPWLRELVEDLDKLGEPNLVADQPLSIFFHPCKDLFVNLPIRTLLVRKYREELAALGLAPVENADEVAPVGPAPLRCDWIGADGAQCGYTAQSTTALSTHRHRLHGVRITARQIVVCNQCPWCRRIFASVEIAKRHAHARVKKGHCPRQGGNAAGMVEQLRPPPTFRCPVCPHEAVDLETLQTHVVGHVPAGQHVLHQYLIVCRNLESAVFVTYILAKEGAYAQAASAAGQTYAQRARAAGKNHTLGQPSSWVWAALTQAALKDEALSEEKRAMVKQHCDSVTDPAVLSDQVLYCRVSKVYDQTKVRLQISVAPGALSDVLTVLQDGMEKSGGLRKDGPAPRGALERQIQEIIGEPGVE</sequence>
<dbReference type="GO" id="GO:0016779">
    <property type="term" value="F:nucleotidyltransferase activity"/>
    <property type="evidence" value="ECO:0007669"/>
    <property type="project" value="UniProtKB-KW"/>
</dbReference>
<dbReference type="EMBL" id="CAMXCT010006683">
    <property type="protein sequence ID" value="CAI4018235.1"/>
    <property type="molecule type" value="Genomic_DNA"/>
</dbReference>
<dbReference type="EMBL" id="CAMXCT020006683">
    <property type="protein sequence ID" value="CAL1171610.1"/>
    <property type="molecule type" value="Genomic_DNA"/>
</dbReference>
<feature type="compositionally biased region" description="Basic residues" evidence="1">
    <location>
        <begin position="19"/>
        <end position="33"/>
    </location>
</feature>
<evidence type="ECO:0000313" key="5">
    <source>
        <dbReference type="EMBL" id="CAL4805547.1"/>
    </source>
</evidence>
<evidence type="ECO:0000313" key="6">
    <source>
        <dbReference type="Proteomes" id="UP001152797"/>
    </source>
</evidence>
<organism evidence="3">
    <name type="scientific">Cladocopium goreaui</name>
    <dbReference type="NCBI Taxonomy" id="2562237"/>
    <lineage>
        <taxon>Eukaryota</taxon>
        <taxon>Sar</taxon>
        <taxon>Alveolata</taxon>
        <taxon>Dinophyceae</taxon>
        <taxon>Suessiales</taxon>
        <taxon>Symbiodiniaceae</taxon>
        <taxon>Cladocopium</taxon>
    </lineage>
</organism>
<feature type="domain" description="C2H2-type" evidence="2">
    <location>
        <begin position="1240"/>
        <end position="1267"/>
    </location>
</feature>
<dbReference type="EMBL" id="CAMXCT030006683">
    <property type="protein sequence ID" value="CAL4805547.1"/>
    <property type="molecule type" value="Genomic_DNA"/>
</dbReference>
<comment type="caution">
    <text evidence="3">The sequence shown here is derived from an EMBL/GenBank/DDBJ whole genome shotgun (WGS) entry which is preliminary data.</text>
</comment>
<dbReference type="SMART" id="SM00355">
    <property type="entry name" value="ZnF_C2H2"/>
    <property type="match status" value="3"/>
</dbReference>
<accession>A0A9P1M485</accession>
<reference evidence="4" key="2">
    <citation type="submission" date="2024-04" db="EMBL/GenBank/DDBJ databases">
        <authorList>
            <person name="Chen Y."/>
            <person name="Shah S."/>
            <person name="Dougan E. K."/>
            <person name="Thang M."/>
            <person name="Chan C."/>
        </authorList>
    </citation>
    <scope>NUCLEOTIDE SEQUENCE [LARGE SCALE GENOMIC DNA]</scope>
</reference>
<evidence type="ECO:0000313" key="4">
    <source>
        <dbReference type="EMBL" id="CAL1171610.1"/>
    </source>
</evidence>
<dbReference type="InterPro" id="IPR036691">
    <property type="entry name" value="Endo/exonu/phosph_ase_sf"/>
</dbReference>
<feature type="region of interest" description="Disordered" evidence="1">
    <location>
        <begin position="1"/>
        <end position="60"/>
    </location>
</feature>
<feature type="compositionally biased region" description="Basic and acidic residues" evidence="1">
    <location>
        <begin position="7"/>
        <end position="18"/>
    </location>
</feature>
<dbReference type="SUPFAM" id="SSF56219">
    <property type="entry name" value="DNase I-like"/>
    <property type="match status" value="1"/>
</dbReference>
<dbReference type="OrthoDB" id="448123at2759"/>
<evidence type="ECO:0000313" key="3">
    <source>
        <dbReference type="EMBL" id="CAI4018235.1"/>
    </source>
</evidence>